<dbReference type="PROSITE" id="PS50026">
    <property type="entry name" value="EGF_3"/>
    <property type="match status" value="1"/>
</dbReference>
<proteinExistence type="predicted"/>
<organism evidence="4 5">
    <name type="scientific">Saguinus oedipus</name>
    <name type="common">Cotton-top tamarin</name>
    <name type="synonym">Oedipomidas oedipus</name>
    <dbReference type="NCBI Taxonomy" id="9490"/>
    <lineage>
        <taxon>Eukaryota</taxon>
        <taxon>Metazoa</taxon>
        <taxon>Chordata</taxon>
        <taxon>Craniata</taxon>
        <taxon>Vertebrata</taxon>
        <taxon>Euteleostomi</taxon>
        <taxon>Mammalia</taxon>
        <taxon>Eutheria</taxon>
        <taxon>Euarchontoglires</taxon>
        <taxon>Primates</taxon>
        <taxon>Haplorrhini</taxon>
        <taxon>Platyrrhini</taxon>
        <taxon>Cebidae</taxon>
        <taxon>Callitrichinae</taxon>
        <taxon>Saguinus</taxon>
    </lineage>
</organism>
<evidence type="ECO:0000259" key="3">
    <source>
        <dbReference type="PROSITE" id="PS50026"/>
    </source>
</evidence>
<evidence type="ECO:0000256" key="2">
    <source>
        <dbReference type="SAM" id="MobiDB-lite"/>
    </source>
</evidence>
<keyword evidence="1" id="KW-1015">Disulfide bond</keyword>
<feature type="disulfide bond" evidence="1">
    <location>
        <begin position="24"/>
        <end position="34"/>
    </location>
</feature>
<dbReference type="Pfam" id="PF00008">
    <property type="entry name" value="EGF"/>
    <property type="match status" value="1"/>
</dbReference>
<gene>
    <name evidence="4" type="ORF">P7K49_013498</name>
</gene>
<dbReference type="PROSITE" id="PS01186">
    <property type="entry name" value="EGF_2"/>
    <property type="match status" value="1"/>
</dbReference>
<dbReference type="InterPro" id="IPR000742">
    <property type="entry name" value="EGF"/>
</dbReference>
<dbReference type="EMBL" id="JASSZA010000006">
    <property type="protein sequence ID" value="KAK2108333.1"/>
    <property type="molecule type" value="Genomic_DNA"/>
</dbReference>
<keyword evidence="5" id="KW-1185">Reference proteome</keyword>
<feature type="domain" description="EGF-like" evidence="3">
    <location>
        <begin position="20"/>
        <end position="57"/>
    </location>
</feature>
<sequence length="254" mass="27306">MSIVNGRIIDQLGNRETSLVADPCASNPCHHGNCSSSSSSDGYLCICNEGYEGPNCEQALPSLPATGWTESTAPRQLQPVPATQEPDIILPRSQATVTLPTWQPKTGQKVVEMRWDQVEAIHEVIPDVACGNASSNSSAGGRLVSFEVPQNTSVKIRKDATASLILLWKVTATGFQHCSLIDGRSVTPLQASGGLVLLEEMLALGNNHFIEGLSLPLEVQLREQEFYGGREGSQQSCPELFLGRNGQVPNQDPV</sequence>
<feature type="disulfide bond" evidence="1">
    <location>
        <begin position="47"/>
        <end position="56"/>
    </location>
</feature>
<dbReference type="Proteomes" id="UP001266305">
    <property type="component" value="Unassembled WGS sequence"/>
</dbReference>
<name>A0ABQ9VG31_SAGOE</name>
<accession>A0ABQ9VG31</accession>
<dbReference type="SUPFAM" id="SSF57196">
    <property type="entry name" value="EGF/Laminin"/>
    <property type="match status" value="1"/>
</dbReference>
<evidence type="ECO:0000313" key="4">
    <source>
        <dbReference type="EMBL" id="KAK2108333.1"/>
    </source>
</evidence>
<comment type="caution">
    <text evidence="1">Lacks conserved residue(s) required for the propagation of feature annotation.</text>
</comment>
<keyword evidence="1" id="KW-0245">EGF-like domain</keyword>
<comment type="caution">
    <text evidence="4">The sequence shown here is derived from an EMBL/GenBank/DDBJ whole genome shotgun (WGS) entry which is preliminary data.</text>
</comment>
<evidence type="ECO:0000256" key="1">
    <source>
        <dbReference type="PROSITE-ProRule" id="PRU00076"/>
    </source>
</evidence>
<protein>
    <recommendedName>
        <fullName evidence="3">EGF-like domain-containing protein</fullName>
    </recommendedName>
</protein>
<dbReference type="SMART" id="SM00181">
    <property type="entry name" value="EGF"/>
    <property type="match status" value="1"/>
</dbReference>
<dbReference type="PROSITE" id="PS00022">
    <property type="entry name" value="EGF_1"/>
    <property type="match status" value="1"/>
</dbReference>
<reference evidence="4 5" key="1">
    <citation type="submission" date="2023-05" db="EMBL/GenBank/DDBJ databases">
        <title>B98-5 Cell Line De Novo Hybrid Assembly: An Optical Mapping Approach.</title>
        <authorList>
            <person name="Kananen K."/>
            <person name="Auerbach J.A."/>
            <person name="Kautto E."/>
            <person name="Blachly J.S."/>
        </authorList>
    </citation>
    <scope>NUCLEOTIDE SEQUENCE [LARGE SCALE GENOMIC DNA]</scope>
    <source>
        <strain evidence="4">B95-8</strain>
        <tissue evidence="4">Cell line</tissue>
    </source>
</reference>
<feature type="region of interest" description="Disordered" evidence="2">
    <location>
        <begin position="230"/>
        <end position="254"/>
    </location>
</feature>
<evidence type="ECO:0000313" key="5">
    <source>
        <dbReference type="Proteomes" id="UP001266305"/>
    </source>
</evidence>
<dbReference type="CDD" id="cd00054">
    <property type="entry name" value="EGF_CA"/>
    <property type="match status" value="1"/>
</dbReference>
<dbReference type="Gene3D" id="2.10.25.10">
    <property type="entry name" value="Laminin"/>
    <property type="match status" value="1"/>
</dbReference>